<sequence>MASMVWRFLVHLSVIVLLPEVLNAELKGDFIVPAGIPLVTFLISSSCGEQSILALRIYASVNKQLLQSSFETGWFFTCFVYVIEEVSVFVSRGREVEGKRFVSIFR</sequence>
<evidence type="ECO:0000313" key="3">
    <source>
        <dbReference type="Proteomes" id="UP001367508"/>
    </source>
</evidence>
<evidence type="ECO:0000313" key="2">
    <source>
        <dbReference type="EMBL" id="KAK7329693.1"/>
    </source>
</evidence>
<dbReference type="AlphaFoldDB" id="A0AAN9LAG8"/>
<name>A0AAN9LAG8_CANGL</name>
<feature type="signal peptide" evidence="1">
    <location>
        <begin position="1"/>
        <end position="24"/>
    </location>
</feature>
<comment type="caution">
    <text evidence="2">The sequence shown here is derived from an EMBL/GenBank/DDBJ whole genome shotgun (WGS) entry which is preliminary data.</text>
</comment>
<protein>
    <submittedName>
        <fullName evidence="2">Uncharacterized protein</fullName>
    </submittedName>
</protein>
<dbReference type="Proteomes" id="UP001367508">
    <property type="component" value="Unassembled WGS sequence"/>
</dbReference>
<keyword evidence="3" id="KW-1185">Reference proteome</keyword>
<feature type="chain" id="PRO_5042815087" evidence="1">
    <location>
        <begin position="25"/>
        <end position="106"/>
    </location>
</feature>
<proteinExistence type="predicted"/>
<reference evidence="2 3" key="1">
    <citation type="submission" date="2024-01" db="EMBL/GenBank/DDBJ databases">
        <title>The genomes of 5 underutilized Papilionoideae crops provide insights into root nodulation and disease resistanc.</title>
        <authorList>
            <person name="Jiang F."/>
        </authorList>
    </citation>
    <scope>NUCLEOTIDE SEQUENCE [LARGE SCALE GENOMIC DNA]</scope>
    <source>
        <strain evidence="2">LVBAO_FW01</strain>
        <tissue evidence="2">Leaves</tissue>
    </source>
</reference>
<organism evidence="2 3">
    <name type="scientific">Canavalia gladiata</name>
    <name type="common">Sword bean</name>
    <name type="synonym">Dolichos gladiatus</name>
    <dbReference type="NCBI Taxonomy" id="3824"/>
    <lineage>
        <taxon>Eukaryota</taxon>
        <taxon>Viridiplantae</taxon>
        <taxon>Streptophyta</taxon>
        <taxon>Embryophyta</taxon>
        <taxon>Tracheophyta</taxon>
        <taxon>Spermatophyta</taxon>
        <taxon>Magnoliopsida</taxon>
        <taxon>eudicotyledons</taxon>
        <taxon>Gunneridae</taxon>
        <taxon>Pentapetalae</taxon>
        <taxon>rosids</taxon>
        <taxon>fabids</taxon>
        <taxon>Fabales</taxon>
        <taxon>Fabaceae</taxon>
        <taxon>Papilionoideae</taxon>
        <taxon>50 kb inversion clade</taxon>
        <taxon>NPAAA clade</taxon>
        <taxon>indigoferoid/millettioid clade</taxon>
        <taxon>Phaseoleae</taxon>
        <taxon>Canavalia</taxon>
    </lineage>
</organism>
<evidence type="ECO:0000256" key="1">
    <source>
        <dbReference type="SAM" id="SignalP"/>
    </source>
</evidence>
<gene>
    <name evidence="2" type="ORF">VNO77_23868</name>
</gene>
<keyword evidence="1" id="KW-0732">Signal</keyword>
<accession>A0AAN9LAG8</accession>
<dbReference type="EMBL" id="JAYMYQ010000005">
    <property type="protein sequence ID" value="KAK7329693.1"/>
    <property type="molecule type" value="Genomic_DNA"/>
</dbReference>